<name>A0A6L8UY31_9BACL</name>
<evidence type="ECO:0000313" key="2">
    <source>
        <dbReference type="Proteomes" id="UP000481087"/>
    </source>
</evidence>
<organism evidence="1 2">
    <name type="scientific">Paenibacillus silvestris</name>
    <dbReference type="NCBI Taxonomy" id="2606219"/>
    <lineage>
        <taxon>Bacteria</taxon>
        <taxon>Bacillati</taxon>
        <taxon>Bacillota</taxon>
        <taxon>Bacilli</taxon>
        <taxon>Bacillales</taxon>
        <taxon>Paenibacillaceae</taxon>
        <taxon>Paenibacillus</taxon>
    </lineage>
</organism>
<accession>A0A6L8UY31</accession>
<dbReference type="AlphaFoldDB" id="A0A6L8UY31"/>
<evidence type="ECO:0000313" key="1">
    <source>
        <dbReference type="EMBL" id="MZQ82116.1"/>
    </source>
</evidence>
<protein>
    <submittedName>
        <fullName evidence="1">IDEAL domain-containing protein</fullName>
    </submittedName>
</protein>
<comment type="caution">
    <text evidence="1">The sequence shown here is derived from an EMBL/GenBank/DDBJ whole genome shotgun (WGS) entry which is preliminary data.</text>
</comment>
<reference evidence="1 2" key="1">
    <citation type="submission" date="2019-12" db="EMBL/GenBank/DDBJ databases">
        <title>Paenibacillus sp. nov. sp. isolated from soil.</title>
        <authorList>
            <person name="Kim J."/>
            <person name="Jeong S.E."/>
            <person name="Jung H.S."/>
            <person name="Jeon C.O."/>
        </authorList>
    </citation>
    <scope>NUCLEOTIDE SEQUENCE [LARGE SCALE GENOMIC DNA]</scope>
    <source>
        <strain evidence="1 2">5J-6</strain>
    </source>
</reference>
<gene>
    <name evidence="1" type="ORF">GQF01_08185</name>
</gene>
<dbReference type="EMBL" id="WTUZ01000010">
    <property type="protein sequence ID" value="MZQ82116.1"/>
    <property type="molecule type" value="Genomic_DNA"/>
</dbReference>
<keyword evidence="2" id="KW-1185">Reference proteome</keyword>
<sequence length="125" mass="14194">MMNYQISDWVTATTNQDEMLHGYVESMDVLGGLTRIYVIASDRESTIGKVMEVSNQDVKKLPAISLDIEEQVRSLIDVALAVRDEMWFLELTGKLIAIQQNESKRSGRELFPSLTFKNRLGVDQL</sequence>
<dbReference type="RefSeq" id="WP_161406290.1">
    <property type="nucleotide sequence ID" value="NZ_WTUZ01000010.1"/>
</dbReference>
<dbReference type="Proteomes" id="UP000481087">
    <property type="component" value="Unassembled WGS sequence"/>
</dbReference>
<proteinExistence type="predicted"/>